<evidence type="ECO:0000256" key="4">
    <source>
        <dbReference type="ARBA" id="ARBA00022679"/>
    </source>
</evidence>
<keyword evidence="5" id="KW-0949">S-adenosyl-L-methionine</keyword>
<gene>
    <name evidence="8" type="ORF">U14_05577</name>
</gene>
<comment type="similarity">
    <text evidence="1">Belongs to the N(4)/N(6)-methyltransferase family. N(4) subfamily.</text>
</comment>
<dbReference type="GO" id="GO:0009307">
    <property type="term" value="P:DNA restriction-modification system"/>
    <property type="evidence" value="ECO:0007669"/>
    <property type="project" value="UniProtKB-KW"/>
</dbReference>
<dbReference type="EC" id="2.1.1.113" evidence="2"/>
<proteinExistence type="inferred from homology"/>
<name>A0A081BSB6_9BACT</name>
<dbReference type="PROSITE" id="PS00093">
    <property type="entry name" value="N4_MTASE"/>
    <property type="match status" value="1"/>
</dbReference>
<dbReference type="GO" id="GO:0003677">
    <property type="term" value="F:DNA binding"/>
    <property type="evidence" value="ECO:0007669"/>
    <property type="project" value="InterPro"/>
</dbReference>
<dbReference type="STRING" id="1499966.U14_05577"/>
<evidence type="ECO:0000256" key="3">
    <source>
        <dbReference type="ARBA" id="ARBA00022603"/>
    </source>
</evidence>
<dbReference type="GO" id="GO:0032259">
    <property type="term" value="P:methylation"/>
    <property type="evidence" value="ECO:0007669"/>
    <property type="project" value="UniProtKB-KW"/>
</dbReference>
<dbReference type="Gene3D" id="3.40.50.150">
    <property type="entry name" value="Vaccinia Virus protein VP39"/>
    <property type="match status" value="1"/>
</dbReference>
<keyword evidence="4" id="KW-0808">Transferase</keyword>
<dbReference type="AlphaFoldDB" id="A0A081BSB6"/>
<evidence type="ECO:0000313" key="9">
    <source>
        <dbReference type="Proteomes" id="UP000030700"/>
    </source>
</evidence>
<dbReference type="GO" id="GO:0015667">
    <property type="term" value="F:site-specific DNA-methyltransferase (cytosine-N4-specific) activity"/>
    <property type="evidence" value="ECO:0007669"/>
    <property type="project" value="UniProtKB-EC"/>
</dbReference>
<dbReference type="Proteomes" id="UP000030700">
    <property type="component" value="Unassembled WGS sequence"/>
</dbReference>
<comment type="catalytic activity">
    <reaction evidence="7">
        <text>a 2'-deoxycytidine in DNA + S-adenosyl-L-methionine = an N(4)-methyl-2'-deoxycytidine in DNA + S-adenosyl-L-homocysteine + H(+)</text>
        <dbReference type="Rhea" id="RHEA:16857"/>
        <dbReference type="Rhea" id="RHEA-COMP:11369"/>
        <dbReference type="Rhea" id="RHEA-COMP:13674"/>
        <dbReference type="ChEBI" id="CHEBI:15378"/>
        <dbReference type="ChEBI" id="CHEBI:57856"/>
        <dbReference type="ChEBI" id="CHEBI:59789"/>
        <dbReference type="ChEBI" id="CHEBI:85452"/>
        <dbReference type="ChEBI" id="CHEBI:137933"/>
        <dbReference type="EC" id="2.1.1.113"/>
    </reaction>
</comment>
<evidence type="ECO:0000256" key="5">
    <source>
        <dbReference type="ARBA" id="ARBA00022691"/>
    </source>
</evidence>
<protein>
    <recommendedName>
        <fullName evidence="2">site-specific DNA-methyltransferase (cytosine-N(4)-specific)</fullName>
        <ecNumber evidence="2">2.1.1.113</ecNumber>
    </recommendedName>
</protein>
<evidence type="ECO:0000313" key="8">
    <source>
        <dbReference type="EMBL" id="GAK54297.1"/>
    </source>
</evidence>
<evidence type="ECO:0000256" key="1">
    <source>
        <dbReference type="ARBA" id="ARBA00010203"/>
    </source>
</evidence>
<dbReference type="EMBL" id="DF820461">
    <property type="protein sequence ID" value="GAK54297.1"/>
    <property type="molecule type" value="Genomic_DNA"/>
</dbReference>
<dbReference type="HOGENOM" id="CLU_1154614_0_0_0"/>
<dbReference type="InterPro" id="IPR029063">
    <property type="entry name" value="SAM-dependent_MTases_sf"/>
</dbReference>
<accession>A0A081BSB6</accession>
<evidence type="ECO:0000256" key="6">
    <source>
        <dbReference type="ARBA" id="ARBA00022747"/>
    </source>
</evidence>
<keyword evidence="3" id="KW-0489">Methyltransferase</keyword>
<keyword evidence="9" id="KW-1185">Reference proteome</keyword>
<organism evidence="8">
    <name type="scientific">Candidatus Moduliflexus flocculans</name>
    <dbReference type="NCBI Taxonomy" id="1499966"/>
    <lineage>
        <taxon>Bacteria</taxon>
        <taxon>Candidatus Moduliflexota</taxon>
        <taxon>Candidatus Moduliflexia</taxon>
        <taxon>Candidatus Moduliflexales</taxon>
        <taxon>Candidatus Moduliflexaceae</taxon>
    </lineage>
</organism>
<evidence type="ECO:0000256" key="2">
    <source>
        <dbReference type="ARBA" id="ARBA00012185"/>
    </source>
</evidence>
<dbReference type="InterPro" id="IPR017985">
    <property type="entry name" value="MeTrfase_CN4_CS"/>
</dbReference>
<sequence length="240" mass="27003">MLMANFKALIQSVGVANSLIQAYRLPLGNAVIHHGTAVKLPFESNRFSVVLTSPPYLPASSGREDYLVGKAISNIALNLMTDEEIEAAETLSVGSMKSMTEAVDGLPPAVYALHDWLRQDELREIKAKPTLAYYIDLKQALEENFRVLLPHGLAIYVIGKESVFYRFSTRELLYKVECDKIFAELARSVGFLVEEQIDVELDKKNKNARPRSLDSYFESVFLLRKPVNSNERNKESYATP</sequence>
<keyword evidence="6" id="KW-0680">Restriction system</keyword>
<reference evidence="8" key="1">
    <citation type="journal article" date="2015" name="PeerJ">
        <title>First genomic representation of candidate bacterial phylum KSB3 points to enhanced environmental sensing as a trigger of wastewater bulking.</title>
        <authorList>
            <person name="Sekiguchi Y."/>
            <person name="Ohashi A."/>
            <person name="Parks D.H."/>
            <person name="Yamauchi T."/>
            <person name="Tyson G.W."/>
            <person name="Hugenholtz P."/>
        </authorList>
    </citation>
    <scope>NUCLEOTIDE SEQUENCE [LARGE SCALE GENOMIC DNA]</scope>
</reference>
<evidence type="ECO:0000256" key="7">
    <source>
        <dbReference type="ARBA" id="ARBA00049120"/>
    </source>
</evidence>
<dbReference type="SUPFAM" id="SSF53335">
    <property type="entry name" value="S-adenosyl-L-methionine-dependent methyltransferases"/>
    <property type="match status" value="1"/>
</dbReference>